<gene>
    <name evidence="2" type="ORF">ACFQFQ_15035</name>
</gene>
<evidence type="ECO:0000256" key="1">
    <source>
        <dbReference type="SAM" id="MobiDB-lite"/>
    </source>
</evidence>
<dbReference type="InterPro" id="IPR009562">
    <property type="entry name" value="DUF1178"/>
</dbReference>
<comment type="caution">
    <text evidence="2">The sequence shown here is derived from an EMBL/GenBank/DDBJ whole genome shotgun (WGS) entry which is preliminary data.</text>
</comment>
<dbReference type="EMBL" id="JBHSWG010000001">
    <property type="protein sequence ID" value="MFC6760515.1"/>
    <property type="molecule type" value="Genomic_DNA"/>
</dbReference>
<dbReference type="Proteomes" id="UP001596353">
    <property type="component" value="Unassembled WGS sequence"/>
</dbReference>
<name>A0ABW2B478_9RHOB</name>
<protein>
    <submittedName>
        <fullName evidence="2">DUF1178 family protein</fullName>
    </submittedName>
</protein>
<reference evidence="3" key="1">
    <citation type="journal article" date="2019" name="Int. J. Syst. Evol. Microbiol.">
        <title>The Global Catalogue of Microorganisms (GCM) 10K type strain sequencing project: providing services to taxonomists for standard genome sequencing and annotation.</title>
        <authorList>
            <consortium name="The Broad Institute Genomics Platform"/>
            <consortium name="The Broad Institute Genome Sequencing Center for Infectious Disease"/>
            <person name="Wu L."/>
            <person name="Ma J."/>
        </authorList>
    </citation>
    <scope>NUCLEOTIDE SEQUENCE [LARGE SCALE GENOMIC DNA]</scope>
    <source>
        <strain evidence="3">CCUG 66188</strain>
    </source>
</reference>
<evidence type="ECO:0000313" key="2">
    <source>
        <dbReference type="EMBL" id="MFC6760515.1"/>
    </source>
</evidence>
<keyword evidence="3" id="KW-1185">Reference proteome</keyword>
<dbReference type="PIRSF" id="PIRSF032131">
    <property type="entry name" value="UCP032131"/>
    <property type="match status" value="1"/>
</dbReference>
<sequence length="151" mass="16795">MISYTLKCKAGHSFDSWFQSAAAFEKLVAARQVTCVECGSHEVTKAVMAPRLSKRPQTSETDQLAPEADDTPMLSVPSTEVQQALAELRRKVEANSDYVGERFTQEARAMHLGEKPTRSIYGEARLDQARSLIEDGVPLMPLPFRPKQKLS</sequence>
<evidence type="ECO:0000313" key="3">
    <source>
        <dbReference type="Proteomes" id="UP001596353"/>
    </source>
</evidence>
<accession>A0ABW2B478</accession>
<proteinExistence type="predicted"/>
<organism evidence="2 3">
    <name type="scientific">Sulfitobacter porphyrae</name>
    <dbReference type="NCBI Taxonomy" id="1246864"/>
    <lineage>
        <taxon>Bacteria</taxon>
        <taxon>Pseudomonadati</taxon>
        <taxon>Pseudomonadota</taxon>
        <taxon>Alphaproteobacteria</taxon>
        <taxon>Rhodobacterales</taxon>
        <taxon>Roseobacteraceae</taxon>
        <taxon>Sulfitobacter</taxon>
    </lineage>
</organism>
<feature type="region of interest" description="Disordered" evidence="1">
    <location>
        <begin position="49"/>
        <end position="75"/>
    </location>
</feature>
<dbReference type="Pfam" id="PF06676">
    <property type="entry name" value="DUF1178"/>
    <property type="match status" value="1"/>
</dbReference>